<dbReference type="GO" id="GO:0020037">
    <property type="term" value="F:heme binding"/>
    <property type="evidence" value="ECO:0007669"/>
    <property type="project" value="InterPro"/>
</dbReference>
<keyword evidence="4" id="KW-0408">Iron</keyword>
<reference evidence="7" key="1">
    <citation type="journal article" date="2020" name="Nat. Commun.">
        <title>Genome assembly of wild tea tree DASZ reveals pedigree and selection history of tea varieties.</title>
        <authorList>
            <person name="Zhang W."/>
            <person name="Zhang Y."/>
            <person name="Qiu H."/>
            <person name="Guo Y."/>
            <person name="Wan H."/>
            <person name="Zhang X."/>
            <person name="Scossa F."/>
            <person name="Alseekh S."/>
            <person name="Zhang Q."/>
            <person name="Wang P."/>
            <person name="Xu L."/>
            <person name="Schmidt M.H."/>
            <person name="Jia X."/>
            <person name="Li D."/>
            <person name="Zhu A."/>
            <person name="Guo F."/>
            <person name="Chen W."/>
            <person name="Ni D."/>
            <person name="Usadel B."/>
            <person name="Fernie A.R."/>
            <person name="Wen W."/>
        </authorList>
    </citation>
    <scope>NUCLEOTIDE SEQUENCE [LARGE SCALE GENOMIC DNA]</scope>
    <source>
        <strain evidence="7">cv. G240</strain>
    </source>
</reference>
<sequence>MSITIRIHEVRSLLSRLYKGSQTQDGEFYMVDMKSAFFELTLNVMMRMIAGKRYYGDTVDELVETRKFKEMVSETFELSGATNIGDFVPVLKWVGHNGIEKRLKGLQQKKDGFMQDLIEENRRMMSDSASEWRSKTMIDVLLSLQQNEPQYYKDEITRGLMLTMLSAGTDTSAGTMKWALSLLPNNPEALKKAYA</sequence>
<evidence type="ECO:0000256" key="1">
    <source>
        <dbReference type="ARBA" id="ARBA00022617"/>
    </source>
</evidence>
<dbReference type="Proteomes" id="UP000593564">
    <property type="component" value="Unassembled WGS sequence"/>
</dbReference>
<evidence type="ECO:0000313" key="7">
    <source>
        <dbReference type="Proteomes" id="UP000593564"/>
    </source>
</evidence>
<dbReference type="AlphaFoldDB" id="A0A7J7GTU6"/>
<dbReference type="InterPro" id="IPR036396">
    <property type="entry name" value="Cyt_P450_sf"/>
</dbReference>
<dbReference type="InterPro" id="IPR050651">
    <property type="entry name" value="Plant_Cytochrome_P450_Monoox"/>
</dbReference>
<evidence type="ECO:0000256" key="5">
    <source>
        <dbReference type="ARBA" id="ARBA00023033"/>
    </source>
</evidence>
<accession>A0A7J7GTU6</accession>
<dbReference type="PRINTS" id="PR00463">
    <property type="entry name" value="EP450I"/>
</dbReference>
<keyword evidence="5" id="KW-0503">Monooxygenase</keyword>
<keyword evidence="2" id="KW-0479">Metal-binding</keyword>
<dbReference type="InterPro" id="IPR001128">
    <property type="entry name" value="Cyt_P450"/>
</dbReference>
<gene>
    <name evidence="6" type="ORF">HYC85_020578</name>
</gene>
<keyword evidence="1" id="KW-0349">Heme</keyword>
<dbReference type="SUPFAM" id="SSF48264">
    <property type="entry name" value="Cytochrome P450"/>
    <property type="match status" value="1"/>
</dbReference>
<dbReference type="GO" id="GO:0004497">
    <property type="term" value="F:monooxygenase activity"/>
    <property type="evidence" value="ECO:0007669"/>
    <property type="project" value="UniProtKB-KW"/>
</dbReference>
<evidence type="ECO:0000256" key="2">
    <source>
        <dbReference type="ARBA" id="ARBA00022723"/>
    </source>
</evidence>
<dbReference type="EMBL" id="JACBKZ010000009">
    <property type="protein sequence ID" value="KAF5942936.1"/>
    <property type="molecule type" value="Genomic_DNA"/>
</dbReference>
<reference evidence="6 7" key="2">
    <citation type="submission" date="2020-07" db="EMBL/GenBank/DDBJ databases">
        <title>Genome assembly of wild tea tree DASZ reveals pedigree and selection history of tea varieties.</title>
        <authorList>
            <person name="Zhang W."/>
        </authorList>
    </citation>
    <scope>NUCLEOTIDE SEQUENCE [LARGE SCALE GENOMIC DNA]</scope>
    <source>
        <strain evidence="7">cv. G240</strain>
        <tissue evidence="6">Leaf</tissue>
    </source>
</reference>
<keyword evidence="7" id="KW-1185">Reference proteome</keyword>
<evidence type="ECO:0000256" key="3">
    <source>
        <dbReference type="ARBA" id="ARBA00023002"/>
    </source>
</evidence>
<name>A0A7J7GTU6_CAMSI</name>
<dbReference type="Gene3D" id="1.10.630.10">
    <property type="entry name" value="Cytochrome P450"/>
    <property type="match status" value="1"/>
</dbReference>
<evidence type="ECO:0000256" key="4">
    <source>
        <dbReference type="ARBA" id="ARBA00023004"/>
    </source>
</evidence>
<proteinExistence type="predicted"/>
<dbReference type="PANTHER" id="PTHR47947">
    <property type="entry name" value="CYTOCHROME P450 82C3-RELATED"/>
    <property type="match status" value="1"/>
</dbReference>
<dbReference type="GO" id="GO:0005506">
    <property type="term" value="F:iron ion binding"/>
    <property type="evidence" value="ECO:0007669"/>
    <property type="project" value="InterPro"/>
</dbReference>
<dbReference type="PANTHER" id="PTHR47947:SF3">
    <property type="entry name" value="CYTOCHROME P450 81D1-LIKE"/>
    <property type="match status" value="1"/>
</dbReference>
<dbReference type="GO" id="GO:0016705">
    <property type="term" value="F:oxidoreductase activity, acting on paired donors, with incorporation or reduction of molecular oxygen"/>
    <property type="evidence" value="ECO:0007669"/>
    <property type="project" value="InterPro"/>
</dbReference>
<protein>
    <submittedName>
        <fullName evidence="6">Uncharacterized protein</fullName>
    </submittedName>
</protein>
<dbReference type="Pfam" id="PF00067">
    <property type="entry name" value="p450"/>
    <property type="match status" value="1"/>
</dbReference>
<organism evidence="6 7">
    <name type="scientific">Camellia sinensis</name>
    <name type="common">Tea plant</name>
    <name type="synonym">Thea sinensis</name>
    <dbReference type="NCBI Taxonomy" id="4442"/>
    <lineage>
        <taxon>Eukaryota</taxon>
        <taxon>Viridiplantae</taxon>
        <taxon>Streptophyta</taxon>
        <taxon>Embryophyta</taxon>
        <taxon>Tracheophyta</taxon>
        <taxon>Spermatophyta</taxon>
        <taxon>Magnoliopsida</taxon>
        <taxon>eudicotyledons</taxon>
        <taxon>Gunneridae</taxon>
        <taxon>Pentapetalae</taxon>
        <taxon>asterids</taxon>
        <taxon>Ericales</taxon>
        <taxon>Theaceae</taxon>
        <taxon>Camellia</taxon>
    </lineage>
</organism>
<evidence type="ECO:0000313" key="6">
    <source>
        <dbReference type="EMBL" id="KAF5942936.1"/>
    </source>
</evidence>
<comment type="caution">
    <text evidence="6">The sequence shown here is derived from an EMBL/GenBank/DDBJ whole genome shotgun (WGS) entry which is preliminary data.</text>
</comment>
<keyword evidence="3" id="KW-0560">Oxidoreductase</keyword>
<dbReference type="InterPro" id="IPR002401">
    <property type="entry name" value="Cyt_P450_E_grp-I"/>
</dbReference>